<dbReference type="Pfam" id="PF08666">
    <property type="entry name" value="SAF"/>
    <property type="match status" value="1"/>
</dbReference>
<dbReference type="CDD" id="cd11614">
    <property type="entry name" value="SAF_CpaB_FlgA_like"/>
    <property type="match status" value="1"/>
</dbReference>
<evidence type="ECO:0000313" key="4">
    <source>
        <dbReference type="Proteomes" id="UP000664052"/>
    </source>
</evidence>
<dbReference type="EMBL" id="JAFIMU010000007">
    <property type="protein sequence ID" value="MBN8228812.1"/>
    <property type="molecule type" value="Genomic_DNA"/>
</dbReference>
<name>A0ABS3DDL6_9BACT</name>
<gene>
    <name evidence="3" type="ORF">JYK02_14990</name>
</gene>
<keyword evidence="1" id="KW-0812">Transmembrane</keyword>
<dbReference type="SUPFAM" id="SSF51269">
    <property type="entry name" value="AFP III-like domain"/>
    <property type="match status" value="1"/>
</dbReference>
<keyword evidence="1" id="KW-1133">Transmembrane helix</keyword>
<dbReference type="SMART" id="SM00858">
    <property type="entry name" value="SAF"/>
    <property type="match status" value="1"/>
</dbReference>
<evidence type="ECO:0000313" key="3">
    <source>
        <dbReference type="EMBL" id="MBN8228812.1"/>
    </source>
</evidence>
<dbReference type="InterPro" id="IPR036732">
    <property type="entry name" value="AFP_Neu5c_C_sf"/>
</dbReference>
<keyword evidence="4" id="KW-1185">Reference proteome</keyword>
<protein>
    <submittedName>
        <fullName evidence="3">SAF domain-containing protein</fullName>
    </submittedName>
</protein>
<organism evidence="3 4">
    <name type="scientific">Corallococcus macrosporus</name>
    <dbReference type="NCBI Taxonomy" id="35"/>
    <lineage>
        <taxon>Bacteria</taxon>
        <taxon>Pseudomonadati</taxon>
        <taxon>Myxococcota</taxon>
        <taxon>Myxococcia</taxon>
        <taxon>Myxococcales</taxon>
        <taxon>Cystobacterineae</taxon>
        <taxon>Myxococcaceae</taxon>
        <taxon>Corallococcus</taxon>
    </lineage>
</organism>
<comment type="caution">
    <text evidence="3">The sequence shown here is derived from an EMBL/GenBank/DDBJ whole genome shotgun (WGS) entry which is preliminary data.</text>
</comment>
<evidence type="ECO:0000256" key="1">
    <source>
        <dbReference type="SAM" id="Phobius"/>
    </source>
</evidence>
<keyword evidence="1" id="KW-0472">Membrane</keyword>
<feature type="transmembrane region" description="Helical" evidence="1">
    <location>
        <begin position="6"/>
        <end position="25"/>
    </location>
</feature>
<proteinExistence type="predicted"/>
<sequence>MSPFIRGIGVGLFISLLGAGLFGMAMTRKYLSRVDAAWGRQPVLVITHDIPPGHVLTAVDLTEARFPRQFLTDTWVLDADRAEVLGKAVTVAVEKDAPLLWSSFAAPSCPAP</sequence>
<dbReference type="Proteomes" id="UP000664052">
    <property type="component" value="Unassembled WGS sequence"/>
</dbReference>
<accession>A0ABS3DDL6</accession>
<reference evidence="3 4" key="1">
    <citation type="submission" date="2021-02" db="EMBL/GenBank/DDBJ databases">
        <title>De Novo genome assembly of isolated myxobacteria.</title>
        <authorList>
            <person name="Stevens D.C."/>
        </authorList>
    </citation>
    <scope>NUCLEOTIDE SEQUENCE [LARGE SCALE GENOMIC DNA]</scope>
    <source>
        <strain evidence="3 4">ATCC 29039</strain>
    </source>
</reference>
<evidence type="ECO:0000259" key="2">
    <source>
        <dbReference type="SMART" id="SM00858"/>
    </source>
</evidence>
<dbReference type="InterPro" id="IPR013974">
    <property type="entry name" value="SAF"/>
</dbReference>
<feature type="domain" description="SAF" evidence="2">
    <location>
        <begin position="41"/>
        <end position="105"/>
    </location>
</feature>
<dbReference type="RefSeq" id="WP_207051601.1">
    <property type="nucleotide sequence ID" value="NZ_JAFIMU010000007.1"/>
</dbReference>